<evidence type="ECO:0000256" key="14">
    <source>
        <dbReference type="ARBA" id="ARBA00023136"/>
    </source>
</evidence>
<dbReference type="GO" id="GO:0031966">
    <property type="term" value="C:mitochondrial membrane"/>
    <property type="evidence" value="ECO:0007669"/>
    <property type="project" value="UniProtKB-SubCell"/>
</dbReference>
<keyword evidence="6 16" id="KW-0679">Respiratory chain</keyword>
<accession>A0AA96RQ25</accession>
<comment type="function">
    <text evidence="16">Core subunit of the mitochondrial membrane respiratory chain NADH dehydrogenase (Complex I) which catalyzes electron transfer from NADH through the respiratory chain, using ubiquinone as an electron acceptor. Essential for the catalytic activity and assembly of complex I.</text>
</comment>
<feature type="transmembrane region" description="Helical" evidence="16">
    <location>
        <begin position="265"/>
        <end position="283"/>
    </location>
</feature>
<sequence length="441" mass="49377">MIEIISVVIFSLFLMNWSASLVSVVLVICISLMQMNFSFSSTLDSFFFNSTISSLLIFLSCLLCFLSLVCTPEEMTSWSYKLCLSFLLLMLVFAFSTCNIIMFYVFFEASLIPTLFLIIGWGYQPERLQAGTYMMLYTVGASLPLLAMILWYCSCAETTETFILHLTSSPLKGMPAIILYGAFLVKLPMYGVHLWLPKAHVEAPLAGSMILAGILLKLGGFGLMQMIFCFNLVMDSYSTFIFCMSMWGGLLATLMCLRQVDVKSLVAYSSVGHMSIVSAGLLMDSSWGVVSAVITMMAHGFSSSALFCLAYFSYKKSHTRNIPYMKGMLQVYPVLSMYWFILCCVNMACPPTLNLVGEMLIVGTLWNNNLWLACCMGMMVLFSASYNMYLYSSLNHGGFSSYFLSGQPLKSYSMIGLFGHLFPLILILKCDLFLFYSLLDF</sequence>
<dbReference type="InterPro" id="IPR001750">
    <property type="entry name" value="ND/Mrp_TM"/>
</dbReference>
<evidence type="ECO:0000256" key="10">
    <source>
        <dbReference type="ARBA" id="ARBA00022989"/>
    </source>
</evidence>
<comment type="subcellular location">
    <subcellularLocation>
        <location evidence="1 16">Mitochondrion membrane</location>
        <topology evidence="1 16">Multi-pass membrane protein</topology>
    </subcellularLocation>
</comment>
<keyword evidence="8" id="KW-1278">Translocase</keyword>
<evidence type="ECO:0000256" key="12">
    <source>
        <dbReference type="ARBA" id="ARBA00023075"/>
    </source>
</evidence>
<dbReference type="GO" id="GO:0015990">
    <property type="term" value="P:electron transport coupled proton transport"/>
    <property type="evidence" value="ECO:0007669"/>
    <property type="project" value="TreeGrafter"/>
</dbReference>
<evidence type="ECO:0000256" key="15">
    <source>
        <dbReference type="ARBA" id="ARBA00049551"/>
    </source>
</evidence>
<evidence type="ECO:0000313" key="18">
    <source>
        <dbReference type="EMBL" id="WNR50691.1"/>
    </source>
</evidence>
<evidence type="ECO:0000256" key="8">
    <source>
        <dbReference type="ARBA" id="ARBA00022967"/>
    </source>
</evidence>
<evidence type="ECO:0000256" key="4">
    <source>
        <dbReference type="ARBA" id="ARBA00021006"/>
    </source>
</evidence>
<dbReference type="EMBL" id="OP464898">
    <property type="protein sequence ID" value="WNR50704.1"/>
    <property type="molecule type" value="Genomic_DNA"/>
</dbReference>
<gene>
    <name evidence="18" type="primary">nad4</name>
</gene>
<geneLocation type="mitochondrion" evidence="18"/>
<evidence type="ECO:0000256" key="11">
    <source>
        <dbReference type="ARBA" id="ARBA00023027"/>
    </source>
</evidence>
<protein>
    <recommendedName>
        <fullName evidence="4 16">NADH-ubiquinone oxidoreductase chain 4</fullName>
        <ecNumber evidence="3 16">7.1.1.2</ecNumber>
    </recommendedName>
</protein>
<keyword evidence="10 16" id="KW-1133">Transmembrane helix</keyword>
<dbReference type="PANTHER" id="PTHR43507">
    <property type="entry name" value="NADH-UBIQUINONE OXIDOREDUCTASE CHAIN 4"/>
    <property type="match status" value="1"/>
</dbReference>
<evidence type="ECO:0000256" key="2">
    <source>
        <dbReference type="ARBA" id="ARBA00009025"/>
    </source>
</evidence>
<evidence type="ECO:0000256" key="1">
    <source>
        <dbReference type="ARBA" id="ARBA00004225"/>
    </source>
</evidence>
<dbReference type="PANTHER" id="PTHR43507:SF20">
    <property type="entry name" value="NADH-UBIQUINONE OXIDOREDUCTASE CHAIN 4"/>
    <property type="match status" value="1"/>
</dbReference>
<keyword evidence="12 16" id="KW-0830">Ubiquinone</keyword>
<keyword evidence="14 16" id="KW-0472">Membrane</keyword>
<feature type="domain" description="NADH:quinone oxidoreductase/Mrp antiporter transmembrane" evidence="17">
    <location>
        <begin position="99"/>
        <end position="378"/>
    </location>
</feature>
<reference evidence="18" key="1">
    <citation type="submission" date="2022-09" db="EMBL/GenBank/DDBJ databases">
        <title>Mitogenomic phylogeny of the Phyllidiidae (Gastropoda, Nudibranchia) with specimens from the South China Sea Islands.</title>
        <authorList>
            <person name="Li Z."/>
            <person name="Ni G."/>
        </authorList>
    </citation>
    <scope>NUCLEOTIDE SEQUENCE</scope>
</reference>
<evidence type="ECO:0000256" key="7">
    <source>
        <dbReference type="ARBA" id="ARBA00022692"/>
    </source>
</evidence>
<organism evidence="18">
    <name type="scientific">Phyllidiella hageni</name>
    <dbReference type="NCBI Taxonomy" id="2873953"/>
    <lineage>
        <taxon>Eukaryota</taxon>
        <taxon>Metazoa</taxon>
        <taxon>Spiralia</taxon>
        <taxon>Lophotrochozoa</taxon>
        <taxon>Mollusca</taxon>
        <taxon>Gastropoda</taxon>
        <taxon>Heterobranchia</taxon>
        <taxon>Euthyneura</taxon>
        <taxon>Nudipleura</taxon>
        <taxon>Nudibranchia</taxon>
        <taxon>Doridina</taxon>
        <taxon>Eudoridoidea</taxon>
        <taxon>Phyllidiidae</taxon>
        <taxon>Phyllidiella</taxon>
    </lineage>
</organism>
<evidence type="ECO:0000259" key="17">
    <source>
        <dbReference type="Pfam" id="PF00361"/>
    </source>
</evidence>
<feature type="transmembrane region" description="Helical" evidence="16">
    <location>
        <begin position="239"/>
        <end position="258"/>
    </location>
</feature>
<dbReference type="GO" id="GO:0048039">
    <property type="term" value="F:ubiquinone binding"/>
    <property type="evidence" value="ECO:0007669"/>
    <property type="project" value="TreeGrafter"/>
</dbReference>
<evidence type="ECO:0000256" key="3">
    <source>
        <dbReference type="ARBA" id="ARBA00012944"/>
    </source>
</evidence>
<dbReference type="AlphaFoldDB" id="A0AA96RQ25"/>
<proteinExistence type="inferred from homology"/>
<feature type="transmembrane region" description="Helical" evidence="16">
    <location>
        <begin position="289"/>
        <end position="314"/>
    </location>
</feature>
<dbReference type="Pfam" id="PF00361">
    <property type="entry name" value="Proton_antipo_M"/>
    <property type="match status" value="1"/>
</dbReference>
<evidence type="ECO:0000256" key="9">
    <source>
        <dbReference type="ARBA" id="ARBA00022982"/>
    </source>
</evidence>
<dbReference type="InterPro" id="IPR003918">
    <property type="entry name" value="NADH_UbQ_OxRdtase"/>
</dbReference>
<evidence type="ECO:0000256" key="6">
    <source>
        <dbReference type="ARBA" id="ARBA00022660"/>
    </source>
</evidence>
<name>A0AA96RQ25_9GAST</name>
<feature type="transmembrane region" description="Helical" evidence="16">
    <location>
        <begin position="335"/>
        <end position="357"/>
    </location>
</feature>
<evidence type="ECO:0000256" key="16">
    <source>
        <dbReference type="RuleBase" id="RU003297"/>
    </source>
</evidence>
<comment type="catalytic activity">
    <reaction evidence="15 16">
        <text>a ubiquinone + NADH + 5 H(+)(in) = a ubiquinol + NAD(+) + 4 H(+)(out)</text>
        <dbReference type="Rhea" id="RHEA:29091"/>
        <dbReference type="Rhea" id="RHEA-COMP:9565"/>
        <dbReference type="Rhea" id="RHEA-COMP:9566"/>
        <dbReference type="ChEBI" id="CHEBI:15378"/>
        <dbReference type="ChEBI" id="CHEBI:16389"/>
        <dbReference type="ChEBI" id="CHEBI:17976"/>
        <dbReference type="ChEBI" id="CHEBI:57540"/>
        <dbReference type="ChEBI" id="CHEBI:57945"/>
        <dbReference type="EC" id="7.1.1.2"/>
    </reaction>
</comment>
<evidence type="ECO:0000256" key="5">
    <source>
        <dbReference type="ARBA" id="ARBA00022448"/>
    </source>
</evidence>
<dbReference type="PRINTS" id="PR01437">
    <property type="entry name" value="NUOXDRDTASE4"/>
</dbReference>
<dbReference type="GO" id="GO:0008137">
    <property type="term" value="F:NADH dehydrogenase (ubiquinone) activity"/>
    <property type="evidence" value="ECO:0007669"/>
    <property type="project" value="UniProtKB-UniRule"/>
</dbReference>
<dbReference type="EMBL" id="OP464897">
    <property type="protein sequence ID" value="WNR50691.1"/>
    <property type="molecule type" value="Genomic_DNA"/>
</dbReference>
<feature type="transmembrane region" description="Helical" evidence="16">
    <location>
        <begin position="46"/>
        <end position="66"/>
    </location>
</feature>
<dbReference type="GO" id="GO:0042773">
    <property type="term" value="P:ATP synthesis coupled electron transport"/>
    <property type="evidence" value="ECO:0007669"/>
    <property type="project" value="InterPro"/>
</dbReference>
<dbReference type="GO" id="GO:0003954">
    <property type="term" value="F:NADH dehydrogenase activity"/>
    <property type="evidence" value="ECO:0007669"/>
    <property type="project" value="TreeGrafter"/>
</dbReference>
<keyword evidence="7 16" id="KW-0812">Transmembrane</keyword>
<comment type="similarity">
    <text evidence="2 16">Belongs to the complex I subunit 4 family.</text>
</comment>
<dbReference type="EC" id="7.1.1.2" evidence="3 16"/>
<feature type="transmembrane region" description="Helical" evidence="16">
    <location>
        <begin position="412"/>
        <end position="439"/>
    </location>
</feature>
<keyword evidence="11 16" id="KW-0520">NAD</keyword>
<evidence type="ECO:0000256" key="13">
    <source>
        <dbReference type="ARBA" id="ARBA00023128"/>
    </source>
</evidence>
<keyword evidence="5 16" id="KW-0813">Transport</keyword>
<feature type="transmembrane region" description="Helical" evidence="16">
    <location>
        <begin position="135"/>
        <end position="154"/>
    </location>
</feature>
<keyword evidence="13 16" id="KW-0496">Mitochondrion</keyword>
<feature type="transmembrane region" description="Helical" evidence="16">
    <location>
        <begin position="369"/>
        <end position="391"/>
    </location>
</feature>
<dbReference type="EMBL" id="OP464896">
    <property type="protein sequence ID" value="WNR50678.1"/>
    <property type="molecule type" value="Genomic_DNA"/>
</dbReference>
<feature type="transmembrane region" description="Helical" evidence="16">
    <location>
        <begin position="208"/>
        <end position="233"/>
    </location>
</feature>
<keyword evidence="9 16" id="KW-0249">Electron transport</keyword>
<feature type="transmembrane region" description="Helical" evidence="16">
    <location>
        <begin position="7"/>
        <end position="34"/>
    </location>
</feature>